<dbReference type="Proteomes" id="UP000535890">
    <property type="component" value="Unassembled WGS sequence"/>
</dbReference>
<dbReference type="AlphaFoldDB" id="A0A7Y9DTU5"/>
<evidence type="ECO:0000313" key="2">
    <source>
        <dbReference type="EMBL" id="NYD35418.1"/>
    </source>
</evidence>
<feature type="compositionally biased region" description="Basic and acidic residues" evidence="1">
    <location>
        <begin position="26"/>
        <end position="37"/>
    </location>
</feature>
<feature type="region of interest" description="Disordered" evidence="1">
    <location>
        <begin position="81"/>
        <end position="102"/>
    </location>
</feature>
<comment type="caution">
    <text evidence="2">The sequence shown here is derived from an EMBL/GenBank/DDBJ whole genome shotgun (WGS) entry which is preliminary data.</text>
</comment>
<dbReference type="EMBL" id="JACCBN010000001">
    <property type="protein sequence ID" value="NYD35418.1"/>
    <property type="molecule type" value="Genomic_DNA"/>
</dbReference>
<evidence type="ECO:0000313" key="3">
    <source>
        <dbReference type="Proteomes" id="UP000535890"/>
    </source>
</evidence>
<reference evidence="2 3" key="1">
    <citation type="submission" date="2020-07" db="EMBL/GenBank/DDBJ databases">
        <title>Sequencing the genomes of 1000 actinobacteria strains.</title>
        <authorList>
            <person name="Klenk H.-P."/>
        </authorList>
    </citation>
    <scope>NUCLEOTIDE SEQUENCE [LARGE SCALE GENOMIC DNA]</scope>
    <source>
        <strain evidence="2 3">DSM 45772</strain>
    </source>
</reference>
<gene>
    <name evidence="2" type="ORF">BJ983_001520</name>
</gene>
<evidence type="ECO:0000256" key="1">
    <source>
        <dbReference type="SAM" id="MobiDB-lite"/>
    </source>
</evidence>
<proteinExistence type="predicted"/>
<feature type="region of interest" description="Disordered" evidence="1">
    <location>
        <begin position="24"/>
        <end position="46"/>
    </location>
</feature>
<dbReference type="RefSeq" id="WP_179793259.1">
    <property type="nucleotide sequence ID" value="NZ_BAABHP010000004.1"/>
</dbReference>
<organism evidence="2 3">
    <name type="scientific">Actinomycetospora corticicola</name>
    <dbReference type="NCBI Taxonomy" id="663602"/>
    <lineage>
        <taxon>Bacteria</taxon>
        <taxon>Bacillati</taxon>
        <taxon>Actinomycetota</taxon>
        <taxon>Actinomycetes</taxon>
        <taxon>Pseudonocardiales</taxon>
        <taxon>Pseudonocardiaceae</taxon>
        <taxon>Actinomycetospora</taxon>
    </lineage>
</organism>
<protein>
    <submittedName>
        <fullName evidence="2">Uncharacterized protein</fullName>
    </submittedName>
</protein>
<accession>A0A7Y9DTU5</accession>
<name>A0A7Y9DTU5_9PSEU</name>
<keyword evidence="3" id="KW-1185">Reference proteome</keyword>
<sequence>MFELLTVVLVLAAVAALVARYGADSRSNDGADHRDPALPRGPQYGHTPASDLRLLAAFARRVAAQRQAWAAYDRSLRPWETQRSGARPMGWETPRSTARPIG</sequence>